<dbReference type="RefSeq" id="WP_377684860.1">
    <property type="nucleotide sequence ID" value="NZ_JBHMDZ010000006.1"/>
</dbReference>
<dbReference type="InterPro" id="IPR014015">
    <property type="entry name" value="Helicase_SF3_DNA-vir"/>
</dbReference>
<comment type="caution">
    <text evidence="6">The sequence shown here is derived from an EMBL/GenBank/DDBJ whole genome shotgun (WGS) entry which is preliminary data.</text>
</comment>
<dbReference type="InterPro" id="IPR036388">
    <property type="entry name" value="WH-like_DNA-bd_sf"/>
</dbReference>
<dbReference type="NCBIfam" id="TIGR01613">
    <property type="entry name" value="primase_Cterm"/>
    <property type="match status" value="1"/>
</dbReference>
<dbReference type="EMBL" id="JAUFRC010000001">
    <property type="protein sequence ID" value="MDN3713288.1"/>
    <property type="molecule type" value="Genomic_DNA"/>
</dbReference>
<sequence>MMIDLTPPAWMRQDGDPGPVPDDRDYGFDPTTPSNVVAMRPAGNEPTIARVDAILRDGLPVARDAAGRPILDPRDPMPTARMLLADSFTASGMATMRHYRGTFWRWNGASYRDADGDSVQARVWDYLDGAKRFGKEGEELPFQPTRTTVENVISAFRAVCNLPGDVEAPAWLDGAQCLPANELLPVQNGLLHLPSGRLSDPSPAFFTFSASGVAFNSEAPVPKEWLQFLKMIWPHDPQAIEALQDIFGYLLSPDTSQQKIPLIVGPKRSGKGTIARILTALLGQNSVTAPTLASLATNFGLAPLIGKSVAIIGDARLSGKADQSAIAERLLSISGEDSITVDRKFQAAWTGRLGVRFIIMSNELPRLSDASGALASRFLVLTMTNSFYGKEDRGLGNRLMTELPGILNWARAGYLRLRERGYFVPPASAQEAVEELEALGSPVAAFVKDRCIVAAGARVSCDDLYAAWQGWCADNGRREAGTAQSFGRDVRAAVNGLTVTRPGTGTARTRHYEGIALQGTAQATLLDEW</sequence>
<organism evidence="6 7">
    <name type="scientific">Paracoccus cavernae</name>
    <dbReference type="NCBI Taxonomy" id="1571207"/>
    <lineage>
        <taxon>Bacteria</taxon>
        <taxon>Pseudomonadati</taxon>
        <taxon>Pseudomonadota</taxon>
        <taxon>Alphaproteobacteria</taxon>
        <taxon>Rhodobacterales</taxon>
        <taxon>Paracoccaceae</taxon>
        <taxon>Paracoccus</taxon>
    </lineage>
</organism>
<dbReference type="InterPro" id="IPR051620">
    <property type="entry name" value="ORF904-like_C"/>
</dbReference>
<dbReference type="Gene3D" id="1.10.10.10">
    <property type="entry name" value="Winged helix-like DNA-binding domain superfamily/Winged helix DNA-binding domain"/>
    <property type="match status" value="1"/>
</dbReference>
<dbReference type="PANTHER" id="PTHR35372">
    <property type="entry name" value="ATP BINDING PROTEIN-RELATED"/>
    <property type="match status" value="1"/>
</dbReference>
<evidence type="ECO:0000313" key="7">
    <source>
        <dbReference type="Proteomes" id="UP001243846"/>
    </source>
</evidence>
<dbReference type="InterPro" id="IPR014818">
    <property type="entry name" value="Phage/plasmid_primase_P4_C"/>
</dbReference>
<keyword evidence="2" id="KW-0378">Hydrolase</keyword>
<dbReference type="SUPFAM" id="SSF52540">
    <property type="entry name" value="P-loop containing nucleoside triphosphate hydrolases"/>
    <property type="match status" value="1"/>
</dbReference>
<gene>
    <name evidence="6" type="ORF">QWZ10_19025</name>
</gene>
<evidence type="ECO:0000256" key="3">
    <source>
        <dbReference type="ARBA" id="ARBA00022840"/>
    </source>
</evidence>
<feature type="region of interest" description="Disordered" evidence="4">
    <location>
        <begin position="1"/>
        <end position="21"/>
    </location>
</feature>
<proteinExistence type="predicted"/>
<name>A0ABT8DBL0_9RHOB</name>
<keyword evidence="1" id="KW-0547">Nucleotide-binding</keyword>
<dbReference type="Gene3D" id="3.40.50.300">
    <property type="entry name" value="P-loop containing nucleotide triphosphate hydrolases"/>
    <property type="match status" value="1"/>
</dbReference>
<evidence type="ECO:0000256" key="4">
    <source>
        <dbReference type="SAM" id="MobiDB-lite"/>
    </source>
</evidence>
<evidence type="ECO:0000256" key="1">
    <source>
        <dbReference type="ARBA" id="ARBA00022741"/>
    </source>
</evidence>
<accession>A0ABT8DBL0</accession>
<dbReference type="Pfam" id="PF19263">
    <property type="entry name" value="DUF5906"/>
    <property type="match status" value="1"/>
</dbReference>
<dbReference type="InterPro" id="IPR027417">
    <property type="entry name" value="P-loop_NTPase"/>
</dbReference>
<protein>
    <submittedName>
        <fullName evidence="6">Phage/plasmid primase, P4 family</fullName>
    </submittedName>
</protein>
<evidence type="ECO:0000313" key="6">
    <source>
        <dbReference type="EMBL" id="MDN3713288.1"/>
    </source>
</evidence>
<dbReference type="Proteomes" id="UP001243846">
    <property type="component" value="Unassembled WGS sequence"/>
</dbReference>
<dbReference type="InterPro" id="IPR006500">
    <property type="entry name" value="Helicase_put_C_phage/plasmid"/>
</dbReference>
<dbReference type="PROSITE" id="PS51206">
    <property type="entry name" value="SF3_HELICASE_1"/>
    <property type="match status" value="1"/>
</dbReference>
<reference evidence="7" key="1">
    <citation type="journal article" date="2019" name="Int. J. Syst. Evol. Microbiol.">
        <title>The Global Catalogue of Microorganisms (GCM) 10K type strain sequencing project: providing services to taxonomists for standard genome sequencing and annotation.</title>
        <authorList>
            <consortium name="The Broad Institute Genomics Platform"/>
            <consortium name="The Broad Institute Genome Sequencing Center for Infectious Disease"/>
            <person name="Wu L."/>
            <person name="Ma J."/>
        </authorList>
    </citation>
    <scope>NUCLEOTIDE SEQUENCE [LARGE SCALE GENOMIC DNA]</scope>
    <source>
        <strain evidence="7">CECT 8482</strain>
    </source>
</reference>
<evidence type="ECO:0000259" key="5">
    <source>
        <dbReference type="PROSITE" id="PS51206"/>
    </source>
</evidence>
<feature type="domain" description="SF3 helicase" evidence="5">
    <location>
        <begin position="238"/>
        <end position="396"/>
    </location>
</feature>
<evidence type="ECO:0000256" key="2">
    <source>
        <dbReference type="ARBA" id="ARBA00022801"/>
    </source>
</evidence>
<dbReference type="Pfam" id="PF08706">
    <property type="entry name" value="D5_N"/>
    <property type="match status" value="1"/>
</dbReference>
<keyword evidence="3" id="KW-0067">ATP-binding</keyword>
<dbReference type="InterPro" id="IPR045455">
    <property type="entry name" value="NrS-1_pol-like_helicase"/>
</dbReference>
<dbReference type="PANTHER" id="PTHR35372:SF2">
    <property type="entry name" value="SF3 HELICASE DOMAIN-CONTAINING PROTEIN"/>
    <property type="match status" value="1"/>
</dbReference>
<keyword evidence="7" id="KW-1185">Reference proteome</keyword>